<comment type="catalytic activity">
    <reaction evidence="7 10">
        <text>lipid IVA (E. coli) + CMP-3-deoxy-beta-D-manno-octulosonate = alpha-Kdo-(2-&gt;6)-lipid IVA (E. coli) + CMP + H(+)</text>
        <dbReference type="Rhea" id="RHEA:28066"/>
        <dbReference type="ChEBI" id="CHEBI:15378"/>
        <dbReference type="ChEBI" id="CHEBI:58603"/>
        <dbReference type="ChEBI" id="CHEBI:60364"/>
        <dbReference type="ChEBI" id="CHEBI:60377"/>
        <dbReference type="ChEBI" id="CHEBI:85987"/>
        <dbReference type="EC" id="2.4.99.12"/>
    </reaction>
</comment>
<organism evidence="13 14">
    <name type="scientific">Falsiroseomonas bella</name>
    <dbReference type="NCBI Taxonomy" id="2184016"/>
    <lineage>
        <taxon>Bacteria</taxon>
        <taxon>Pseudomonadati</taxon>
        <taxon>Pseudomonadota</taxon>
        <taxon>Alphaproteobacteria</taxon>
        <taxon>Acetobacterales</taxon>
        <taxon>Roseomonadaceae</taxon>
        <taxon>Falsiroseomonas</taxon>
    </lineage>
</organism>
<comment type="caution">
    <text evidence="13">The sequence shown here is derived from an EMBL/GenBank/DDBJ whole genome shotgun (WGS) entry which is preliminary data.</text>
</comment>
<keyword evidence="10" id="KW-0448">Lipopolysaccharide biosynthesis</keyword>
<dbReference type="AlphaFoldDB" id="A0A317FK09"/>
<evidence type="ECO:0000313" key="14">
    <source>
        <dbReference type="Proteomes" id="UP000245765"/>
    </source>
</evidence>
<dbReference type="GO" id="GO:0005886">
    <property type="term" value="C:plasma membrane"/>
    <property type="evidence" value="ECO:0007669"/>
    <property type="project" value="UniProtKB-SubCell"/>
</dbReference>
<feature type="active site" description="Proton acceptor" evidence="8">
    <location>
        <position position="62"/>
    </location>
</feature>
<dbReference type="Gene3D" id="3.40.50.11720">
    <property type="entry name" value="3-Deoxy-D-manno-octulosonic-acid transferase, N-terminal domain"/>
    <property type="match status" value="1"/>
</dbReference>
<feature type="site" description="Transition state stabilizer" evidence="9">
    <location>
        <position position="136"/>
    </location>
</feature>
<keyword evidence="5 10" id="KW-0808">Transferase</keyword>
<dbReference type="RefSeq" id="WP_109869028.1">
    <property type="nucleotide sequence ID" value="NZ_QGNA01000001.1"/>
</dbReference>
<evidence type="ECO:0000256" key="11">
    <source>
        <dbReference type="SAM" id="MobiDB-lite"/>
    </source>
</evidence>
<evidence type="ECO:0000313" key="13">
    <source>
        <dbReference type="EMBL" id="PWS38407.1"/>
    </source>
</evidence>
<evidence type="ECO:0000256" key="4">
    <source>
        <dbReference type="ARBA" id="ARBA00019077"/>
    </source>
</evidence>
<name>A0A317FK09_9PROT</name>
<reference evidence="14" key="1">
    <citation type="submission" date="2018-05" db="EMBL/GenBank/DDBJ databases">
        <authorList>
            <person name="Du Z."/>
            <person name="Wang X."/>
        </authorList>
    </citation>
    <scope>NUCLEOTIDE SEQUENCE [LARGE SCALE GENOMIC DNA]</scope>
    <source>
        <strain evidence="14">CQN31</strain>
    </source>
</reference>
<dbReference type="GO" id="GO:0009244">
    <property type="term" value="P:lipopolysaccharide core region biosynthetic process"/>
    <property type="evidence" value="ECO:0007669"/>
    <property type="project" value="UniProtKB-UniRule"/>
</dbReference>
<evidence type="ECO:0000256" key="9">
    <source>
        <dbReference type="PIRSR" id="PIRSR639901-2"/>
    </source>
</evidence>
<protein>
    <recommendedName>
        <fullName evidence="4 10">3-deoxy-D-manno-octulosonic acid transferase</fullName>
        <shortName evidence="10">Kdo transferase</shortName>
        <ecNumber evidence="3 10">2.4.99.12</ecNumber>
    </recommendedName>
    <alternativeName>
        <fullName evidence="6 10">Lipid IV(A) 3-deoxy-D-manno-octulosonic acid transferase</fullName>
    </alternativeName>
</protein>
<feature type="region of interest" description="Disordered" evidence="11">
    <location>
        <begin position="422"/>
        <end position="444"/>
    </location>
</feature>
<dbReference type="GO" id="GO:0009245">
    <property type="term" value="P:lipid A biosynthetic process"/>
    <property type="evidence" value="ECO:0007669"/>
    <property type="project" value="TreeGrafter"/>
</dbReference>
<evidence type="ECO:0000256" key="1">
    <source>
        <dbReference type="ARBA" id="ARBA00003394"/>
    </source>
</evidence>
<gene>
    <name evidence="13" type="ORF">DFH01_03735</name>
</gene>
<feature type="site" description="Transition state stabilizer" evidence="9">
    <location>
        <position position="212"/>
    </location>
</feature>
<comment type="similarity">
    <text evidence="10">Belongs to the glycosyltransferase group 1 family.</text>
</comment>
<evidence type="ECO:0000256" key="10">
    <source>
        <dbReference type="RuleBase" id="RU365103"/>
    </source>
</evidence>
<comment type="subcellular location">
    <subcellularLocation>
        <location evidence="10">Cell membrane</location>
    </subcellularLocation>
</comment>
<evidence type="ECO:0000256" key="6">
    <source>
        <dbReference type="ARBA" id="ARBA00031445"/>
    </source>
</evidence>
<evidence type="ECO:0000256" key="5">
    <source>
        <dbReference type="ARBA" id="ARBA00022679"/>
    </source>
</evidence>
<evidence type="ECO:0000259" key="12">
    <source>
        <dbReference type="Pfam" id="PF04413"/>
    </source>
</evidence>
<comment type="pathway">
    <text evidence="2 10">Bacterial outer membrane biogenesis; LPS core biosynthesis.</text>
</comment>
<keyword evidence="10" id="KW-0472">Membrane</keyword>
<sequence>MKPGPIAWRIGATLLAPLLPLHLARRARRGKEIAARLGERRGQGAARPPGRLFWWHAASVGETGSMLPVLGAMAARDPALHFLVTTGTVTSAELLAQRLPAALAPRVAHRFVPLDVPAWTARFLRDWRPDAGAFVESELWPNLLAEAQRRAVPLALVNARMSARSAARWRRAPGLARQTLGAFQTVLARSEEDAARLRGLGLPQVLCWGDVKTAAAPLPADPAALEALRTAIGDRPVFLAASTHPGEEALALAAHRALAPEVPGLLTILVPRHPERGAPVAAEAGDLPTARRGAGELPGPGTAIYVADTLGELGLFYRLARVALVGGSLVPHGGQNPLEPARLGCPILVGPHTRNFAEAMERLLAAGGALRLPDAAALAPAIRDVLSDPGRARAIAEAAAAVAEGRADLPERLAEALLGLLPPPDPPAETPAEGRRTGFLTNEV</sequence>
<keyword evidence="10" id="KW-1003">Cell membrane</keyword>
<evidence type="ECO:0000256" key="7">
    <source>
        <dbReference type="ARBA" id="ARBA00049183"/>
    </source>
</evidence>
<comment type="function">
    <text evidence="1 10">Involved in lipopolysaccharide (LPS) biosynthesis. Catalyzes the transfer of 3-deoxy-D-manno-octulosonate (Kdo) residue(s) from CMP-Kdo to lipid IV(A), the tetraacyldisaccharide-1,4'-bisphosphate precursor of lipid A.</text>
</comment>
<evidence type="ECO:0000256" key="3">
    <source>
        <dbReference type="ARBA" id="ARBA00012621"/>
    </source>
</evidence>
<feature type="domain" description="3-deoxy-D-manno-octulosonic-acid transferase N-terminal" evidence="12">
    <location>
        <begin position="36"/>
        <end position="214"/>
    </location>
</feature>
<dbReference type="InterPro" id="IPR007507">
    <property type="entry name" value="Glycos_transf_N"/>
</dbReference>
<evidence type="ECO:0000256" key="2">
    <source>
        <dbReference type="ARBA" id="ARBA00004713"/>
    </source>
</evidence>
<dbReference type="Pfam" id="PF04413">
    <property type="entry name" value="Glycos_transf_N"/>
    <property type="match status" value="1"/>
</dbReference>
<proteinExistence type="inferred from homology"/>
<dbReference type="EC" id="2.4.99.12" evidence="3 10"/>
<dbReference type="SUPFAM" id="SSF53756">
    <property type="entry name" value="UDP-Glycosyltransferase/glycogen phosphorylase"/>
    <property type="match status" value="1"/>
</dbReference>
<accession>A0A317FK09</accession>
<dbReference type="Gene3D" id="3.40.50.2000">
    <property type="entry name" value="Glycogen Phosphorylase B"/>
    <property type="match status" value="1"/>
</dbReference>
<dbReference type="InterPro" id="IPR038107">
    <property type="entry name" value="Glycos_transf_N_sf"/>
</dbReference>
<dbReference type="OrthoDB" id="9789797at2"/>
<evidence type="ECO:0000256" key="8">
    <source>
        <dbReference type="PIRSR" id="PIRSR639901-1"/>
    </source>
</evidence>
<dbReference type="InterPro" id="IPR039901">
    <property type="entry name" value="Kdotransferase"/>
</dbReference>
<dbReference type="EMBL" id="QGNA01000001">
    <property type="protein sequence ID" value="PWS38407.1"/>
    <property type="molecule type" value="Genomic_DNA"/>
</dbReference>
<dbReference type="UniPathway" id="UPA00958"/>
<dbReference type="PANTHER" id="PTHR42755">
    <property type="entry name" value="3-DEOXY-MANNO-OCTULOSONATE CYTIDYLYLTRANSFERASE"/>
    <property type="match status" value="1"/>
</dbReference>
<keyword evidence="14" id="KW-1185">Reference proteome</keyword>
<dbReference type="PANTHER" id="PTHR42755:SF1">
    <property type="entry name" value="3-DEOXY-D-MANNO-OCTULOSONIC ACID TRANSFERASE, MITOCHONDRIAL-RELATED"/>
    <property type="match status" value="1"/>
</dbReference>
<dbReference type="GO" id="GO:0043842">
    <property type="term" value="F:Kdo transferase activity"/>
    <property type="evidence" value="ECO:0007669"/>
    <property type="project" value="UniProtKB-EC"/>
</dbReference>
<dbReference type="Proteomes" id="UP000245765">
    <property type="component" value="Unassembled WGS sequence"/>
</dbReference>